<protein>
    <submittedName>
        <fullName evidence="1">NAD(P)-dependent dehydrogenase (Short-subunit alcohol dehydrogenase family)</fullName>
    </submittedName>
</protein>
<keyword evidence="2" id="KW-1185">Reference proteome</keyword>
<organism evidence="1 2">
    <name type="scientific">Sphingomonas yantingensis</name>
    <dbReference type="NCBI Taxonomy" id="1241761"/>
    <lineage>
        <taxon>Bacteria</taxon>
        <taxon>Pseudomonadati</taxon>
        <taxon>Pseudomonadota</taxon>
        <taxon>Alphaproteobacteria</taxon>
        <taxon>Sphingomonadales</taxon>
        <taxon>Sphingomonadaceae</taxon>
        <taxon>Sphingomonas</taxon>
    </lineage>
</organism>
<dbReference type="Gene3D" id="3.40.50.720">
    <property type="entry name" value="NAD(P)-binding Rossmann-like Domain"/>
    <property type="match status" value="1"/>
</dbReference>
<comment type="caution">
    <text evidence="1">The sequence shown here is derived from an EMBL/GenBank/DDBJ whole genome shotgun (WGS) entry which is preliminary data.</text>
</comment>
<gene>
    <name evidence="1" type="ORF">FHR19_001961</name>
</gene>
<dbReference type="SUPFAM" id="SSF51735">
    <property type="entry name" value="NAD(P)-binding Rossmann-fold domains"/>
    <property type="match status" value="1"/>
</dbReference>
<sequence length="225" mass="24108">MAEPAPELVLYTHGLGESGRLLADALRSQGAGVRVTRCETVSRTSLHAAFSDTLGEARVAIVAFAPVDRGLARPLLEWMPDDWRRCADEPQLRLLEILQGLRDALAGRPCSVVLLGASIGMTGAANHVALATATEGQRGLMKALARQWGESWRLNWVSVTAPLIFPDIGYGDIPEQCELGDYTPPLGRRPDWADVARTALMLAGQDAGGVTGQTVIVDGGEWMLP</sequence>
<proteinExistence type="predicted"/>
<dbReference type="InterPro" id="IPR002347">
    <property type="entry name" value="SDR_fam"/>
</dbReference>
<name>A0A7W9AQK6_9SPHN</name>
<evidence type="ECO:0000313" key="2">
    <source>
        <dbReference type="Proteomes" id="UP000557739"/>
    </source>
</evidence>
<reference evidence="1 2" key="1">
    <citation type="submission" date="2020-08" db="EMBL/GenBank/DDBJ databases">
        <title>Genomic Encyclopedia of Type Strains, Phase IV (KMG-IV): sequencing the most valuable type-strain genomes for metagenomic binning, comparative biology and taxonomic classification.</title>
        <authorList>
            <person name="Goeker M."/>
        </authorList>
    </citation>
    <scope>NUCLEOTIDE SEQUENCE [LARGE SCALE GENOMIC DNA]</scope>
    <source>
        <strain evidence="1 2">DSM 27244</strain>
    </source>
</reference>
<dbReference type="Proteomes" id="UP000557739">
    <property type="component" value="Unassembled WGS sequence"/>
</dbReference>
<dbReference type="EMBL" id="JACIJJ010000002">
    <property type="protein sequence ID" value="MBB5698616.1"/>
    <property type="molecule type" value="Genomic_DNA"/>
</dbReference>
<evidence type="ECO:0000313" key="1">
    <source>
        <dbReference type="EMBL" id="MBB5698616.1"/>
    </source>
</evidence>
<dbReference type="AlphaFoldDB" id="A0A7W9AQK6"/>
<dbReference type="Pfam" id="PF13561">
    <property type="entry name" value="adh_short_C2"/>
    <property type="match status" value="1"/>
</dbReference>
<dbReference type="InterPro" id="IPR036291">
    <property type="entry name" value="NAD(P)-bd_dom_sf"/>
</dbReference>
<accession>A0A7W9AQK6</accession>
<dbReference type="RefSeq" id="WP_184027492.1">
    <property type="nucleotide sequence ID" value="NZ_JACIJJ010000002.1"/>
</dbReference>